<dbReference type="Pfam" id="PF03169">
    <property type="entry name" value="OPT"/>
    <property type="match status" value="1"/>
</dbReference>
<evidence type="ECO:0000256" key="7">
    <source>
        <dbReference type="ARBA" id="ARBA00022989"/>
    </source>
</evidence>
<dbReference type="InterPro" id="IPR004648">
    <property type="entry name" value="Oligpept_transpt"/>
</dbReference>
<keyword evidence="5" id="KW-0571">Peptide transport</keyword>
<dbReference type="OrthoDB" id="9986677at2759"/>
<evidence type="ECO:0000256" key="9">
    <source>
        <dbReference type="SAM" id="Phobius"/>
    </source>
</evidence>
<feature type="transmembrane region" description="Helical" evidence="9">
    <location>
        <begin position="247"/>
        <end position="265"/>
    </location>
</feature>
<dbReference type="Proteomes" id="UP000572817">
    <property type="component" value="Unassembled WGS sequence"/>
</dbReference>
<dbReference type="InterPro" id="IPR004813">
    <property type="entry name" value="OPT"/>
</dbReference>
<reference evidence="10" key="1">
    <citation type="submission" date="2020-04" db="EMBL/GenBank/DDBJ databases">
        <title>Genome Assembly and Annotation of Botryosphaeria dothidea sdau 11-99, a Latent Pathogen of Apple Fruit Ring Rot in China.</title>
        <authorList>
            <person name="Yu C."/>
            <person name="Diao Y."/>
            <person name="Lu Q."/>
            <person name="Zhao J."/>
            <person name="Cui S."/>
            <person name="Peng C."/>
            <person name="He B."/>
            <person name="Liu H."/>
        </authorList>
    </citation>
    <scope>NUCLEOTIDE SEQUENCE [LARGE SCALE GENOMIC DNA]</scope>
    <source>
        <strain evidence="10">Sdau11-99</strain>
    </source>
</reference>
<evidence type="ECO:0000256" key="1">
    <source>
        <dbReference type="ARBA" id="ARBA00004141"/>
    </source>
</evidence>
<evidence type="ECO:0000313" key="11">
    <source>
        <dbReference type="Proteomes" id="UP000572817"/>
    </source>
</evidence>
<evidence type="ECO:0000256" key="2">
    <source>
        <dbReference type="ARBA" id="ARBA00008807"/>
    </source>
</evidence>
<evidence type="ECO:0000256" key="5">
    <source>
        <dbReference type="ARBA" id="ARBA00022856"/>
    </source>
</evidence>
<feature type="transmembrane region" description="Helical" evidence="9">
    <location>
        <begin position="691"/>
        <end position="719"/>
    </location>
</feature>
<feature type="transmembrane region" description="Helical" evidence="9">
    <location>
        <begin position="476"/>
        <end position="496"/>
    </location>
</feature>
<comment type="caution">
    <text evidence="10">The sequence shown here is derived from an EMBL/GenBank/DDBJ whole genome shotgun (WGS) entry which is preliminary data.</text>
</comment>
<feature type="transmembrane region" description="Helical" evidence="9">
    <location>
        <begin position="188"/>
        <end position="209"/>
    </location>
</feature>
<organism evidence="10 11">
    <name type="scientific">Botryosphaeria dothidea</name>
    <dbReference type="NCBI Taxonomy" id="55169"/>
    <lineage>
        <taxon>Eukaryota</taxon>
        <taxon>Fungi</taxon>
        <taxon>Dikarya</taxon>
        <taxon>Ascomycota</taxon>
        <taxon>Pezizomycotina</taxon>
        <taxon>Dothideomycetes</taxon>
        <taxon>Dothideomycetes incertae sedis</taxon>
        <taxon>Botryosphaeriales</taxon>
        <taxon>Botryosphaeriaceae</taxon>
        <taxon>Botryosphaeria</taxon>
    </lineage>
</organism>
<comment type="subcellular location">
    <subcellularLocation>
        <location evidence="1">Membrane</location>
        <topology evidence="1">Multi-pass membrane protein</topology>
    </subcellularLocation>
</comment>
<feature type="transmembrane region" description="Helical" evidence="9">
    <location>
        <begin position="89"/>
        <end position="109"/>
    </location>
</feature>
<keyword evidence="11" id="KW-1185">Reference proteome</keyword>
<protein>
    <submittedName>
        <fullName evidence="10">Oligopeptide transporter OPT superfamily</fullName>
    </submittedName>
</protein>
<accession>A0A8H4IKA6</accession>
<comment type="similarity">
    <text evidence="2">Belongs to the oligopeptide OPT transporter family.</text>
</comment>
<dbReference type="PANTHER" id="PTHR22601">
    <property type="entry name" value="ISP4 LIKE PROTEIN"/>
    <property type="match status" value="1"/>
</dbReference>
<name>A0A8H4IKA6_9PEZI</name>
<keyword evidence="7 9" id="KW-1133">Transmembrane helix</keyword>
<dbReference type="GO" id="GO:0016020">
    <property type="term" value="C:membrane"/>
    <property type="evidence" value="ECO:0007669"/>
    <property type="project" value="UniProtKB-SubCell"/>
</dbReference>
<keyword evidence="4 9" id="KW-0812">Transmembrane</keyword>
<keyword evidence="3" id="KW-0813">Transport</keyword>
<feature type="transmembrane region" description="Helical" evidence="9">
    <location>
        <begin position="326"/>
        <end position="345"/>
    </location>
</feature>
<evidence type="ECO:0000256" key="4">
    <source>
        <dbReference type="ARBA" id="ARBA00022692"/>
    </source>
</evidence>
<gene>
    <name evidence="10" type="ORF">GTA08_BOTSDO09193</name>
</gene>
<dbReference type="AlphaFoldDB" id="A0A8H4IKA6"/>
<keyword evidence="8 9" id="KW-0472">Membrane</keyword>
<dbReference type="EMBL" id="WWBZ02000062">
    <property type="protein sequence ID" value="KAF4302762.1"/>
    <property type="molecule type" value="Genomic_DNA"/>
</dbReference>
<feature type="transmembrane region" description="Helical" evidence="9">
    <location>
        <begin position="586"/>
        <end position="604"/>
    </location>
</feature>
<evidence type="ECO:0000256" key="6">
    <source>
        <dbReference type="ARBA" id="ARBA00022927"/>
    </source>
</evidence>
<feature type="transmembrane region" description="Helical" evidence="9">
    <location>
        <begin position="502"/>
        <end position="528"/>
    </location>
</feature>
<feature type="transmembrane region" description="Helical" evidence="9">
    <location>
        <begin position="653"/>
        <end position="671"/>
    </location>
</feature>
<dbReference type="NCBIfam" id="TIGR00728">
    <property type="entry name" value="OPT_sfam"/>
    <property type="match status" value="1"/>
</dbReference>
<evidence type="ECO:0000313" key="10">
    <source>
        <dbReference type="EMBL" id="KAF4302762.1"/>
    </source>
</evidence>
<dbReference type="GO" id="GO:0035673">
    <property type="term" value="F:oligopeptide transmembrane transporter activity"/>
    <property type="evidence" value="ECO:0007669"/>
    <property type="project" value="InterPro"/>
</dbReference>
<feature type="transmembrane region" description="Helical" evidence="9">
    <location>
        <begin position="549"/>
        <end position="566"/>
    </location>
</feature>
<keyword evidence="6" id="KW-0653">Protein transport</keyword>
<feature type="transmembrane region" description="Helical" evidence="9">
    <location>
        <begin position="115"/>
        <end position="135"/>
    </location>
</feature>
<evidence type="ECO:0000256" key="3">
    <source>
        <dbReference type="ARBA" id="ARBA00022448"/>
    </source>
</evidence>
<evidence type="ECO:0000256" key="8">
    <source>
        <dbReference type="ARBA" id="ARBA00023136"/>
    </source>
</evidence>
<sequence length="746" mass="83523">MESEEDLGLHRCPRRLSRGSGVGFVDDFEMEMTAFSGEGSKKSPVESLDDRLDENSVEAPKVRESQDVVTKVLHAEDDPTLNPLTFRMWFIGIGLGIFGAIVDTMYYFRPLSLDVPTIFIALAAYVFGNFMDKTIPRYGFIARWLNPHPFNAKEHAAIIILASSSAQVAFAVKVVAAQRLYYDNPPSTVVSILLVISSQCLGYGFAGLLRRALVYPAKMLWPVLLPVNSLVESLHRDRKETKPQRRVLCWAFAAIFIWQLFPEYIMPILTGVSIFCLANQNSQVFTTIFGGSNPNEGLGFLSFGLDWRSITSQPLWYPLQTLTNNFIGYLICIILFAGVYYGNVWRARDFPFLSQMLYSETSTGSNYNLYDQRAILNEDNTLKRDVIDTRGLPYLAATYATSILTNNLYVASTVMHVFLWNWHDVKKAWSFLHPEKLRKLITPTFWTSNPEVVDYDEVDNNPHYQFMRAYKECPNWWYAIIFTASLIIGLVCIYAANTTLSWYGFFISILIGCVLSFFFGAQAALTGYQGSPQYLMQTLGGYVHPGKPVANLYFTLFGYNSITQAISLTQNLKLGQYAKVPPRITFTVQVVGTLVGSIISYIAMAEITKDQRDILLTTAGSAVWSGANVQQLGAQATAFGALSSSLFTANSRYFAIPLSLLLGLLAPVPTYSLSRLAHRSFAAINTPLILAYTGVLATAPTSSAMLAYFAVGFASQFYLRRYRPRVFTKYNYVVAAALDEAVWVRK</sequence>
<proteinExistence type="inferred from homology"/>
<dbReference type="GO" id="GO:0015031">
    <property type="term" value="P:protein transport"/>
    <property type="evidence" value="ECO:0007669"/>
    <property type="project" value="UniProtKB-KW"/>
</dbReference>